<feature type="compositionally biased region" description="Low complexity" evidence="1">
    <location>
        <begin position="122"/>
        <end position="152"/>
    </location>
</feature>
<feature type="region of interest" description="Disordered" evidence="1">
    <location>
        <begin position="117"/>
        <end position="168"/>
    </location>
</feature>
<reference evidence="3 4" key="1">
    <citation type="submission" date="2019-02" db="EMBL/GenBank/DDBJ databases">
        <title>Shewanella sp. D4-2 isolated from Dokdo Island.</title>
        <authorList>
            <person name="Baek K."/>
        </authorList>
    </citation>
    <scope>NUCLEOTIDE SEQUENCE [LARGE SCALE GENOMIC DNA]</scope>
    <source>
        <strain evidence="3 4">D4-2</strain>
    </source>
</reference>
<dbReference type="OrthoDB" id="6249819at2"/>
<protein>
    <submittedName>
        <fullName evidence="3">Uncharacterized protein</fullName>
    </submittedName>
</protein>
<keyword evidence="4" id="KW-1185">Reference proteome</keyword>
<proteinExistence type="predicted"/>
<dbReference type="KEGG" id="smai:EXU30_04290"/>
<evidence type="ECO:0000313" key="3">
    <source>
        <dbReference type="EMBL" id="QBF82006.1"/>
    </source>
</evidence>
<accession>A0A411PEK4</accession>
<dbReference type="RefSeq" id="WP_130597980.1">
    <property type="nucleotide sequence ID" value="NZ_CP036200.1"/>
</dbReference>
<sequence length="498" mass="56613">MKKLLAATVLLFSLPVSAKSLPPILEYLPSCSPNVIDGIYVEKQLADIPKNKLIESSFHQVRTIAKDKRVDAVIITNLIQTNKLIITADLIDYCDEDRSLSGIRTAYNQLSRRPITFERTNPSSISTPKKKSPASISIPETRVAQAQTSPQPKAKPAPKPAARASSTPRYTGVRNFKSELLSELELAKIAAKADRNSGSNVTLSGAYGVNINNSAKYVRNLLGPASAEFTLGRDTKAWLYGRDLWVIFENDKVQKVTYRERSLLNYTGRNIILYDQDFDNNWLIDDKAGFRDDVPNVRRKLNYLKQQSKTEFTVSNQKNLLKLDFAEFSSYNTTEPEVLLSGFTFHSRDYYQDIGDIIYSQIDETLLDDLLLPNFNAPDLKLEDIVVSYVPNIINYSQDGSWEVLSKYLQVKHDDHEITQVRLTESINYPVETDQDFMNFLRQANIPATKEEMMRQYPTNAEVWAENLMVTHDDYEVRAEFASDDDDAMLISLEVIYL</sequence>
<dbReference type="Proteomes" id="UP000291106">
    <property type="component" value="Chromosome"/>
</dbReference>
<dbReference type="AlphaFoldDB" id="A0A411PEK4"/>
<evidence type="ECO:0000313" key="4">
    <source>
        <dbReference type="Proteomes" id="UP000291106"/>
    </source>
</evidence>
<evidence type="ECO:0000256" key="1">
    <source>
        <dbReference type="SAM" id="MobiDB-lite"/>
    </source>
</evidence>
<name>A0A411PEK4_9GAMM</name>
<dbReference type="EMBL" id="CP036200">
    <property type="protein sequence ID" value="QBF82006.1"/>
    <property type="molecule type" value="Genomic_DNA"/>
</dbReference>
<feature type="signal peptide" evidence="2">
    <location>
        <begin position="1"/>
        <end position="18"/>
    </location>
</feature>
<evidence type="ECO:0000256" key="2">
    <source>
        <dbReference type="SAM" id="SignalP"/>
    </source>
</evidence>
<gene>
    <name evidence="3" type="ORF">EXU30_04290</name>
</gene>
<organism evidence="3 4">
    <name type="scientific">Shewanella maritima</name>
    <dbReference type="NCBI Taxonomy" id="2520507"/>
    <lineage>
        <taxon>Bacteria</taxon>
        <taxon>Pseudomonadati</taxon>
        <taxon>Pseudomonadota</taxon>
        <taxon>Gammaproteobacteria</taxon>
        <taxon>Alteromonadales</taxon>
        <taxon>Shewanellaceae</taxon>
        <taxon>Shewanella</taxon>
    </lineage>
</organism>
<feature type="chain" id="PRO_5019351198" evidence="2">
    <location>
        <begin position="19"/>
        <end position="498"/>
    </location>
</feature>
<keyword evidence="2" id="KW-0732">Signal</keyword>